<keyword evidence="2" id="KW-1185">Reference proteome</keyword>
<dbReference type="Gene3D" id="3.30.70.100">
    <property type="match status" value="1"/>
</dbReference>
<sequence>MTAKQTPASPCLELVIYRIKNPDDAAKARRAAQDAISQYEGFLSWAAWESEDDATVFADVAMWESLEAAKAAGERVRTDPGFAALMSSIDGIISMSHYRLDRKVEASAQNYLKAS</sequence>
<evidence type="ECO:0000313" key="2">
    <source>
        <dbReference type="Proteomes" id="UP000632063"/>
    </source>
</evidence>
<comment type="caution">
    <text evidence="1">The sequence shown here is derived from an EMBL/GenBank/DDBJ whole genome shotgun (WGS) entry which is preliminary data.</text>
</comment>
<organism evidence="1 2">
    <name type="scientific">Roseibium litorale</name>
    <dbReference type="NCBI Taxonomy" id="2803841"/>
    <lineage>
        <taxon>Bacteria</taxon>
        <taxon>Pseudomonadati</taxon>
        <taxon>Pseudomonadota</taxon>
        <taxon>Alphaproteobacteria</taxon>
        <taxon>Hyphomicrobiales</taxon>
        <taxon>Stappiaceae</taxon>
        <taxon>Roseibium</taxon>
    </lineage>
</organism>
<dbReference type="Proteomes" id="UP000632063">
    <property type="component" value="Unassembled WGS sequence"/>
</dbReference>
<evidence type="ECO:0000313" key="1">
    <source>
        <dbReference type="EMBL" id="MBD8893268.1"/>
    </source>
</evidence>
<gene>
    <name evidence="1" type="ORF">IG616_17120</name>
</gene>
<dbReference type="RefSeq" id="WP_192149396.1">
    <property type="nucleotide sequence ID" value="NZ_JACYXI010000012.1"/>
</dbReference>
<protein>
    <recommendedName>
        <fullName evidence="3">Antibiotic biosynthesis monooxygenase</fullName>
    </recommendedName>
</protein>
<accession>A0ABR9CR57</accession>
<reference evidence="2" key="1">
    <citation type="submission" date="2020-09" db="EMBL/GenBank/DDBJ databases">
        <title>The genome sequence of strain Labrenzia suaedae 4C16A.</title>
        <authorList>
            <person name="Liu Y."/>
        </authorList>
    </citation>
    <scope>NUCLEOTIDE SEQUENCE [LARGE SCALE GENOMIC DNA]</scope>
    <source>
        <strain evidence="2">4C16A</strain>
    </source>
</reference>
<reference evidence="1 2" key="2">
    <citation type="journal article" date="2021" name="Int. J. Syst. Evol. Microbiol.">
        <title>Roseibium litorale sp. nov., isolated from a tidal flat sediment and proposal for the reclassification of Labrenzia polysiphoniae as Roseibium polysiphoniae comb. nov.</title>
        <authorList>
            <person name="Liu Y."/>
            <person name="Pei T."/>
            <person name="Du J."/>
            <person name="Chao M."/>
            <person name="Deng M.R."/>
            <person name="Zhu H."/>
        </authorList>
    </citation>
    <scope>NUCLEOTIDE SEQUENCE [LARGE SCALE GENOMIC DNA]</scope>
    <source>
        <strain evidence="1 2">4C16A</strain>
    </source>
</reference>
<dbReference type="SUPFAM" id="SSF54909">
    <property type="entry name" value="Dimeric alpha+beta barrel"/>
    <property type="match status" value="1"/>
</dbReference>
<evidence type="ECO:0008006" key="3">
    <source>
        <dbReference type="Google" id="ProtNLM"/>
    </source>
</evidence>
<dbReference type="EMBL" id="JACYXI010000012">
    <property type="protein sequence ID" value="MBD8893268.1"/>
    <property type="molecule type" value="Genomic_DNA"/>
</dbReference>
<name>A0ABR9CR57_9HYPH</name>
<dbReference type="InterPro" id="IPR011008">
    <property type="entry name" value="Dimeric_a/b-barrel"/>
</dbReference>
<proteinExistence type="predicted"/>